<dbReference type="RefSeq" id="XP_032814258.1">
    <property type="nucleotide sequence ID" value="XM_032958367.1"/>
</dbReference>
<proteinExistence type="predicted"/>
<evidence type="ECO:0000259" key="4">
    <source>
        <dbReference type="SMART" id="SM00233"/>
    </source>
</evidence>
<gene>
    <name evidence="6" type="primary">LOC116944631</name>
</gene>
<dbReference type="Proteomes" id="UP001318040">
    <property type="component" value="Chromosome 21"/>
</dbReference>
<comment type="subcellular location">
    <subcellularLocation>
        <location evidence="1">Cytoplasm</location>
    </subcellularLocation>
</comment>
<dbReference type="CDD" id="cd00821">
    <property type="entry name" value="PH"/>
    <property type="match status" value="1"/>
</dbReference>
<dbReference type="GO" id="GO:0043065">
    <property type="term" value="P:positive regulation of apoptotic process"/>
    <property type="evidence" value="ECO:0007669"/>
    <property type="project" value="InterPro"/>
</dbReference>
<dbReference type="SUPFAM" id="SSF50729">
    <property type="entry name" value="PH domain-like"/>
    <property type="match status" value="1"/>
</dbReference>
<dbReference type="PANTHER" id="PTHR15478:SF10">
    <property type="match status" value="1"/>
</dbReference>
<dbReference type="GO" id="GO:0005737">
    <property type="term" value="C:cytoplasm"/>
    <property type="evidence" value="ECO:0007669"/>
    <property type="project" value="UniProtKB-SubCell"/>
</dbReference>
<dbReference type="GO" id="GO:1901981">
    <property type="term" value="F:phosphatidylinositol phosphate binding"/>
    <property type="evidence" value="ECO:0007669"/>
    <property type="project" value="InterPro"/>
</dbReference>
<dbReference type="InterPro" id="IPR011993">
    <property type="entry name" value="PH-like_dom_sf"/>
</dbReference>
<dbReference type="KEGG" id="pmrn:116944631"/>
<feature type="domain" description="PH" evidence="4">
    <location>
        <begin position="12"/>
        <end position="128"/>
    </location>
</feature>
<dbReference type="AlphaFoldDB" id="A0AAJ7TAD1"/>
<keyword evidence="2" id="KW-0963">Cytoplasm</keyword>
<evidence type="ECO:0000313" key="6">
    <source>
        <dbReference type="RefSeq" id="XP_032814258.1"/>
    </source>
</evidence>
<dbReference type="PANTHER" id="PTHR15478">
    <property type="entry name" value="PLECKSTRIN HOMOLOGY-LIKE DOMAIN, PQ-RICH PROTEIN"/>
    <property type="match status" value="1"/>
</dbReference>
<accession>A0AAJ7TAD1</accession>
<evidence type="ECO:0000256" key="3">
    <source>
        <dbReference type="SAM" id="MobiDB-lite"/>
    </source>
</evidence>
<evidence type="ECO:0000256" key="2">
    <source>
        <dbReference type="ARBA" id="ARBA00022490"/>
    </source>
</evidence>
<feature type="region of interest" description="Disordered" evidence="3">
    <location>
        <begin position="145"/>
        <end position="186"/>
    </location>
</feature>
<organism evidence="5 6">
    <name type="scientific">Petromyzon marinus</name>
    <name type="common">Sea lamprey</name>
    <dbReference type="NCBI Taxonomy" id="7757"/>
    <lineage>
        <taxon>Eukaryota</taxon>
        <taxon>Metazoa</taxon>
        <taxon>Chordata</taxon>
        <taxon>Craniata</taxon>
        <taxon>Vertebrata</taxon>
        <taxon>Cyclostomata</taxon>
        <taxon>Hyperoartia</taxon>
        <taxon>Petromyzontiformes</taxon>
        <taxon>Petromyzontidae</taxon>
        <taxon>Petromyzon</taxon>
    </lineage>
</organism>
<evidence type="ECO:0000313" key="5">
    <source>
        <dbReference type="Proteomes" id="UP001318040"/>
    </source>
</evidence>
<dbReference type="SMART" id="SM00233">
    <property type="entry name" value="PH"/>
    <property type="match status" value="1"/>
</dbReference>
<dbReference type="GeneID" id="116944631"/>
<dbReference type="Gene3D" id="2.30.29.30">
    <property type="entry name" value="Pleckstrin-homology domain (PH domain)/Phosphotyrosine-binding domain (PTB)"/>
    <property type="match status" value="1"/>
</dbReference>
<protein>
    <submittedName>
        <fullName evidence="6">Pleckstrin homology-like domain family A member 2 isoform X1</fullName>
    </submittedName>
</protein>
<dbReference type="InterPro" id="IPR042832">
    <property type="entry name" value="PHLA1/2/3"/>
</dbReference>
<feature type="compositionally biased region" description="Basic and acidic residues" evidence="3">
    <location>
        <begin position="155"/>
        <end position="169"/>
    </location>
</feature>
<feature type="compositionally biased region" description="Gly residues" evidence="3">
    <location>
        <begin position="170"/>
        <end position="186"/>
    </location>
</feature>
<keyword evidence="5" id="KW-1185">Reference proteome</keyword>
<dbReference type="InterPro" id="IPR001849">
    <property type="entry name" value="PH_domain"/>
</dbReference>
<name>A0AAJ7TAD1_PETMA</name>
<reference evidence="6" key="1">
    <citation type="submission" date="2025-08" db="UniProtKB">
        <authorList>
            <consortium name="RefSeq"/>
        </authorList>
    </citation>
    <scope>IDENTIFICATION</scope>
    <source>
        <tissue evidence="6">Sperm</tissue>
    </source>
</reference>
<sequence>MRPHCEIVQEEALKEGEIEKRSDGFLQQWKKKRCVLTSDGLMLFPCDSGSASSGSIISVSHGDGVGHGNRRKAPKSLRFDAVKTLDCVDRKGRFVYFTIVTASNREIDFRCLEDTTWSAEITLALVGFKNRQALRDRDQKKMLAARGDGSGVAVERGDDGGRINGRGRDGGGGVGGGDRGGGFGGRGGVGGGVWAEGAAVAGPVGGLYHAPQQQRHRSG</sequence>
<evidence type="ECO:0000256" key="1">
    <source>
        <dbReference type="ARBA" id="ARBA00004496"/>
    </source>
</evidence>